<feature type="region of interest" description="Disordered" evidence="1">
    <location>
        <begin position="1"/>
        <end position="57"/>
    </location>
</feature>
<feature type="compositionally biased region" description="Low complexity" evidence="1">
    <location>
        <begin position="36"/>
        <end position="49"/>
    </location>
</feature>
<proteinExistence type="predicted"/>
<name>A0A0R3TIG1_RODNA</name>
<dbReference type="AlphaFoldDB" id="A0A0R3TIG1"/>
<reference evidence="4" key="1">
    <citation type="submission" date="2017-02" db="UniProtKB">
        <authorList>
            <consortium name="WormBaseParasite"/>
        </authorList>
    </citation>
    <scope>IDENTIFICATION</scope>
</reference>
<organism evidence="4">
    <name type="scientific">Rodentolepis nana</name>
    <name type="common">Dwarf tapeworm</name>
    <name type="synonym">Hymenolepis nana</name>
    <dbReference type="NCBI Taxonomy" id="102285"/>
    <lineage>
        <taxon>Eukaryota</taxon>
        <taxon>Metazoa</taxon>
        <taxon>Spiralia</taxon>
        <taxon>Lophotrochozoa</taxon>
        <taxon>Platyhelminthes</taxon>
        <taxon>Cestoda</taxon>
        <taxon>Eucestoda</taxon>
        <taxon>Cyclophyllidea</taxon>
        <taxon>Hymenolepididae</taxon>
        <taxon>Rodentolepis</taxon>
    </lineage>
</organism>
<feature type="compositionally biased region" description="Polar residues" evidence="1">
    <location>
        <begin position="16"/>
        <end position="25"/>
    </location>
</feature>
<dbReference type="EMBL" id="UZAE01008656">
    <property type="protein sequence ID" value="VDO02708.1"/>
    <property type="molecule type" value="Genomic_DNA"/>
</dbReference>
<evidence type="ECO:0000313" key="3">
    <source>
        <dbReference type="Proteomes" id="UP000278807"/>
    </source>
</evidence>
<evidence type="ECO:0000256" key="1">
    <source>
        <dbReference type="SAM" id="MobiDB-lite"/>
    </source>
</evidence>
<protein>
    <submittedName>
        <fullName evidence="4">Endonuclease/exonuclease/phosphatase domain-containing protein</fullName>
    </submittedName>
</protein>
<reference evidence="2 3" key="2">
    <citation type="submission" date="2018-11" db="EMBL/GenBank/DDBJ databases">
        <authorList>
            <consortium name="Pathogen Informatics"/>
        </authorList>
    </citation>
    <scope>NUCLEOTIDE SEQUENCE [LARGE SCALE GENOMIC DNA]</scope>
</reference>
<keyword evidence="3" id="KW-1185">Reference proteome</keyword>
<accession>A0A0R3TIG1</accession>
<dbReference type="STRING" id="102285.A0A0R3TIG1"/>
<evidence type="ECO:0000313" key="4">
    <source>
        <dbReference type="WBParaSite" id="HNAJ_0000685201-mRNA-1"/>
    </source>
</evidence>
<sequence>MASAVEKGAGIGKKTGTLSRPSPSFDNAWLCPNLVTPQSKSNSKSSPTSGGDGAKDETTTLADLHFTGLYAVANPFRHPLIPSTDFSEDSGRPSDHCPVYFDLELRDTLN</sequence>
<evidence type="ECO:0000313" key="2">
    <source>
        <dbReference type="EMBL" id="VDO02708.1"/>
    </source>
</evidence>
<gene>
    <name evidence="2" type="ORF">HNAJ_LOCUS6848</name>
</gene>
<dbReference type="Proteomes" id="UP000278807">
    <property type="component" value="Unassembled WGS sequence"/>
</dbReference>
<dbReference type="WBParaSite" id="HNAJ_0000685201-mRNA-1">
    <property type="protein sequence ID" value="HNAJ_0000685201-mRNA-1"/>
    <property type="gene ID" value="HNAJ_0000685201"/>
</dbReference>
<dbReference type="OrthoDB" id="10465609at2759"/>